<dbReference type="CDD" id="cd04194">
    <property type="entry name" value="GT8_A4GalT_like"/>
    <property type="match status" value="1"/>
</dbReference>
<dbReference type="InterPro" id="IPR029044">
    <property type="entry name" value="Nucleotide-diphossugar_trans"/>
</dbReference>
<dbReference type="GO" id="GO:0046872">
    <property type="term" value="F:metal ion binding"/>
    <property type="evidence" value="ECO:0007669"/>
    <property type="project" value="UniProtKB-KW"/>
</dbReference>
<dbReference type="OrthoDB" id="5672604at2"/>
<proteinExistence type="predicted"/>
<name>A0A1G7E099_9RHOB</name>
<dbReference type="PANTHER" id="PTHR13778">
    <property type="entry name" value="GLYCOSYLTRANSFERASE 8 DOMAIN-CONTAINING PROTEIN"/>
    <property type="match status" value="1"/>
</dbReference>
<reference evidence="5" key="1">
    <citation type="submission" date="2016-10" db="EMBL/GenBank/DDBJ databases">
        <authorList>
            <person name="Varghese N."/>
            <person name="Submissions S."/>
        </authorList>
    </citation>
    <scope>NUCLEOTIDE SEQUENCE [LARGE SCALE GENOMIC DNA]</scope>
    <source>
        <strain evidence="5">DSM 10146</strain>
    </source>
</reference>
<dbReference type="STRING" id="282683.SAMN04488105_10545"/>
<dbReference type="Pfam" id="PF01501">
    <property type="entry name" value="Glyco_transf_8"/>
    <property type="match status" value="1"/>
</dbReference>
<dbReference type="GO" id="GO:0016757">
    <property type="term" value="F:glycosyltransferase activity"/>
    <property type="evidence" value="ECO:0007669"/>
    <property type="project" value="UniProtKB-KW"/>
</dbReference>
<evidence type="ECO:0000313" key="5">
    <source>
        <dbReference type="Proteomes" id="UP000198994"/>
    </source>
</evidence>
<evidence type="ECO:0000313" key="4">
    <source>
        <dbReference type="EMBL" id="SDE57163.1"/>
    </source>
</evidence>
<dbReference type="EMBL" id="FNAV01000005">
    <property type="protein sequence ID" value="SDE57163.1"/>
    <property type="molecule type" value="Genomic_DNA"/>
</dbReference>
<evidence type="ECO:0000256" key="3">
    <source>
        <dbReference type="ARBA" id="ARBA00022723"/>
    </source>
</evidence>
<dbReference type="SUPFAM" id="SSF53448">
    <property type="entry name" value="Nucleotide-diphospho-sugar transferases"/>
    <property type="match status" value="1"/>
</dbReference>
<keyword evidence="1" id="KW-0328">Glycosyltransferase</keyword>
<dbReference type="InterPro" id="IPR050748">
    <property type="entry name" value="Glycosyltrans_8_dom-fam"/>
</dbReference>
<evidence type="ECO:0000256" key="2">
    <source>
        <dbReference type="ARBA" id="ARBA00022679"/>
    </source>
</evidence>
<accession>A0A1G7E099</accession>
<protein>
    <submittedName>
        <fullName evidence="4">Lipopolysaccharide biosynthesis protein, LPS:glycosyltransferase</fullName>
    </submittedName>
</protein>
<dbReference type="Gene3D" id="3.90.550.10">
    <property type="entry name" value="Spore Coat Polysaccharide Biosynthesis Protein SpsA, Chain A"/>
    <property type="match status" value="1"/>
</dbReference>
<gene>
    <name evidence="4" type="ORF">SAMN04488105_10545</name>
</gene>
<sequence length="327" mass="37462">MSISTHQPDKRINVVYACDNIQALPLGVSIASALENRAEGTPINIHVLSYRISRSNRKSIASQFDGRDDTLCWHEITGENRKLLEDLFTSSNRPYPPAAYARLLISEVIPNIDRAIYLDTDIIVATDLSPLWNTPFDGAGLLAIQDLPTSNDHIKRLRALLSPEDISRYGIEDGDSYFQSGVLVFDMKEFTKTRASELIECLRNYPDLTFPDNDALNIVFHDSFKLVDPRWNQMASVFKLDAARDTPYSAEVFQALLQDPYIIHYSGRPKPWEDGCTHPYLDRWVEALKNSAWNSWKPSRLNRAIDRIPRIQRVLAKRFRRFVSQHV</sequence>
<evidence type="ECO:0000256" key="1">
    <source>
        <dbReference type="ARBA" id="ARBA00022676"/>
    </source>
</evidence>
<dbReference type="Proteomes" id="UP000198994">
    <property type="component" value="Unassembled WGS sequence"/>
</dbReference>
<dbReference type="AlphaFoldDB" id="A0A1G7E099"/>
<keyword evidence="5" id="KW-1185">Reference proteome</keyword>
<dbReference type="PANTHER" id="PTHR13778:SF47">
    <property type="entry name" value="LIPOPOLYSACCHARIDE 1,3-GALACTOSYLTRANSFERASE"/>
    <property type="match status" value="1"/>
</dbReference>
<dbReference type="InterPro" id="IPR002495">
    <property type="entry name" value="Glyco_trans_8"/>
</dbReference>
<keyword evidence="2 4" id="KW-0808">Transferase</keyword>
<organism evidence="4 5">
    <name type="scientific">Salipiger thiooxidans</name>
    <dbReference type="NCBI Taxonomy" id="282683"/>
    <lineage>
        <taxon>Bacteria</taxon>
        <taxon>Pseudomonadati</taxon>
        <taxon>Pseudomonadota</taxon>
        <taxon>Alphaproteobacteria</taxon>
        <taxon>Rhodobacterales</taxon>
        <taxon>Roseobacteraceae</taxon>
        <taxon>Salipiger</taxon>
    </lineage>
</organism>
<keyword evidence="3" id="KW-0479">Metal-binding</keyword>
<dbReference type="RefSeq" id="WP_089957876.1">
    <property type="nucleotide sequence ID" value="NZ_FNAV01000005.1"/>
</dbReference>